<evidence type="ECO:0000313" key="2">
    <source>
        <dbReference type="Proteomes" id="UP000053947"/>
    </source>
</evidence>
<dbReference type="STRING" id="1217799.DEALK_17470"/>
<comment type="caution">
    <text evidence="1">The sequence shown here is derived from an EMBL/GenBank/DDBJ whole genome shotgun (WGS) entry which is preliminary data.</text>
</comment>
<reference evidence="1 2" key="1">
    <citation type="submission" date="2015-06" db="EMBL/GenBank/DDBJ databases">
        <title>Genome sequence of the organohalide-respiring Dehalogenimonas alkenigignens type strain (IP3-3T).</title>
        <authorList>
            <person name="Key T.A."/>
            <person name="Richmond D.P."/>
            <person name="Bowman K.S."/>
            <person name="Cho Y.-J."/>
            <person name="Chun J."/>
            <person name="da Costa M.S."/>
            <person name="Rainey F.A."/>
            <person name="Moe W.M."/>
        </authorList>
    </citation>
    <scope>NUCLEOTIDE SEQUENCE [LARGE SCALE GENOMIC DNA]</scope>
    <source>
        <strain evidence="1 2">IP3-3</strain>
    </source>
</reference>
<gene>
    <name evidence="1" type="ORF">DEALK_17470</name>
</gene>
<accession>A0A0W0GK27</accession>
<evidence type="ECO:0000313" key="1">
    <source>
        <dbReference type="EMBL" id="KTB48900.1"/>
    </source>
</evidence>
<proteinExistence type="predicted"/>
<protein>
    <submittedName>
        <fullName evidence="1">Uncharacterized protein</fullName>
    </submittedName>
</protein>
<keyword evidence="2" id="KW-1185">Reference proteome</keyword>
<organism evidence="1 2">
    <name type="scientific">Dehalogenimonas alkenigignens</name>
    <dbReference type="NCBI Taxonomy" id="1217799"/>
    <lineage>
        <taxon>Bacteria</taxon>
        <taxon>Bacillati</taxon>
        <taxon>Chloroflexota</taxon>
        <taxon>Dehalococcoidia</taxon>
        <taxon>Dehalococcoidales</taxon>
        <taxon>Dehalococcoidaceae</taxon>
        <taxon>Dehalogenimonas</taxon>
    </lineage>
</organism>
<dbReference type="EMBL" id="LFDV01000002">
    <property type="protein sequence ID" value="KTB48900.1"/>
    <property type="molecule type" value="Genomic_DNA"/>
</dbReference>
<sequence length="37" mass="4341">MAIIPFLAFSVNSEGRRRCRIRLPKNGLKDYNYPSRT</sequence>
<name>A0A0W0GK27_9CHLR</name>
<dbReference type="AlphaFoldDB" id="A0A0W0GK27"/>
<dbReference type="Proteomes" id="UP000053947">
    <property type="component" value="Unassembled WGS sequence"/>
</dbReference>